<keyword evidence="10 14" id="KW-0573">Peptidoglycan synthesis</keyword>
<evidence type="ECO:0000256" key="6">
    <source>
        <dbReference type="ARBA" id="ARBA00022670"/>
    </source>
</evidence>
<dbReference type="EC" id="3.4.16.4" evidence="14"/>
<keyword evidence="9 14" id="KW-0133">Cell shape</keyword>
<feature type="active site" description="Acyl-ester intermediate" evidence="14">
    <location>
        <position position="329"/>
    </location>
</feature>
<dbReference type="EMBL" id="WSRP01000002">
    <property type="protein sequence ID" value="MVX55788.1"/>
    <property type="molecule type" value="Genomic_DNA"/>
</dbReference>
<evidence type="ECO:0000256" key="14">
    <source>
        <dbReference type="HAMAP-Rule" id="MF_02081"/>
    </source>
</evidence>
<evidence type="ECO:0000259" key="17">
    <source>
        <dbReference type="Pfam" id="PF03717"/>
    </source>
</evidence>
<dbReference type="InterPro" id="IPR036138">
    <property type="entry name" value="PBP_dimer_sf"/>
</dbReference>
<dbReference type="SUPFAM" id="SSF56601">
    <property type="entry name" value="beta-lactamase/transpeptidase-like"/>
    <property type="match status" value="1"/>
</dbReference>
<keyword evidence="3 14" id="KW-1003">Cell membrane</keyword>
<feature type="compositionally biased region" description="Basic and acidic residues" evidence="15">
    <location>
        <begin position="648"/>
        <end position="661"/>
    </location>
</feature>
<evidence type="ECO:0000256" key="4">
    <source>
        <dbReference type="ARBA" id="ARBA00022519"/>
    </source>
</evidence>
<protein>
    <recommendedName>
        <fullName evidence="14">Peptidoglycan D,D-transpeptidase MrdA</fullName>
        <ecNumber evidence="14">3.4.16.4</ecNumber>
    </recommendedName>
    <alternativeName>
        <fullName evidence="14">Penicillin-binding protein 2</fullName>
        <shortName evidence="14">PBP-2</shortName>
    </alternativeName>
</protein>
<dbReference type="GO" id="GO:0071555">
    <property type="term" value="P:cell wall organization"/>
    <property type="evidence" value="ECO:0007669"/>
    <property type="project" value="UniProtKB-KW"/>
</dbReference>
<organism evidence="18 19">
    <name type="scientific">Parasutterella muris</name>
    <dbReference type="NCBI Taxonomy" id="2565572"/>
    <lineage>
        <taxon>Bacteria</taxon>
        <taxon>Pseudomonadati</taxon>
        <taxon>Pseudomonadota</taxon>
        <taxon>Betaproteobacteria</taxon>
        <taxon>Burkholderiales</taxon>
        <taxon>Sutterellaceae</taxon>
        <taxon>Parasutterella</taxon>
    </lineage>
</organism>
<dbReference type="NCBIfam" id="TIGR03423">
    <property type="entry name" value="pbp2_mrdA"/>
    <property type="match status" value="1"/>
</dbReference>
<feature type="compositionally biased region" description="Low complexity" evidence="15">
    <location>
        <begin position="625"/>
        <end position="641"/>
    </location>
</feature>
<dbReference type="GO" id="GO:0009002">
    <property type="term" value="F:serine-type D-Ala-D-Ala carboxypeptidase activity"/>
    <property type="evidence" value="ECO:0007669"/>
    <property type="project" value="UniProtKB-UniRule"/>
</dbReference>
<dbReference type="Gene3D" id="3.90.1310.10">
    <property type="entry name" value="Penicillin-binding protein 2a (Domain 2)"/>
    <property type="match status" value="1"/>
</dbReference>
<keyword evidence="12 14" id="KW-0472">Membrane</keyword>
<keyword evidence="13 14" id="KW-0961">Cell wall biogenesis/degradation</keyword>
<keyword evidence="11 14" id="KW-1133">Transmembrane helix</keyword>
<dbReference type="FunFam" id="3.40.710.10:FF:000024">
    <property type="entry name" value="Penicillin-binding protein 2"/>
    <property type="match status" value="1"/>
</dbReference>
<evidence type="ECO:0000256" key="7">
    <source>
        <dbReference type="ARBA" id="ARBA00022692"/>
    </source>
</evidence>
<evidence type="ECO:0000256" key="1">
    <source>
        <dbReference type="ARBA" id="ARBA00004167"/>
    </source>
</evidence>
<keyword evidence="7 14" id="KW-0812">Transmembrane</keyword>
<dbReference type="InterPro" id="IPR017790">
    <property type="entry name" value="Penicillin-binding_protein_2"/>
</dbReference>
<comment type="similarity">
    <text evidence="14">Belongs to the transpeptidase family. MrdA subfamily.</text>
</comment>
<accession>A0A6L6YGG5</accession>
<sequence length="661" mass="73789">MKRRVQELESKHRQQFINRCWFFLFVTLLCFGILTLRFVWLQIIQYDELVVKAEANRKTETAHPPRRGTIVDKNGEILATNDPIYTLEITPAETPNFRKTIDELGKIISISKGDLRRFNRLKDELPRLSPVPIKSGLTDEEVARFTAQSWRFPGVEVRSRMHRRYPQAEAAAHVVGYIGRISQKDQTRLEESGRGRDYSGTLNIGKTGIELSYEDELHGKPGFEEIEVRASGRPIRSLSMTQPKTGNHLVLTLDMGLQRMIMKELGDRRGTVIAIEPKTGDVLAFVSNPSFDPNLFVDGIDQETWDKLNQDEDKPLMNRALRGTYPIGSTFKPFMALGALEMKVRDPKRVIQDNGHFQLGNHVFRDSTKGRGYGPVDMHRSIVVSSDVYYYSLAQDMGIDRIHDFMKPFGFGQITGIDLVGEARGILPSKEWKQKRFKQRWAVGDTISIGIGQGYNSFTMLQLAHAVATLANDGIVMKPHLVKKIINAETGEEEVIAKDPVDVIPLKKENVDFIKNAMHDVTLKGTGRALFANAPYTVGGKTGTAQVLGIKQGATYDKNKIKERHRDHSLFIAFAPVDKPQIALAIMVENGGFGAAAAAPLARKILDYYLVQSRIPEDKREGASSKEAGAKPASGKAPAKTAVKKPAARTDGKNGQKGDKR</sequence>
<evidence type="ECO:0000256" key="13">
    <source>
        <dbReference type="ARBA" id="ARBA00023316"/>
    </source>
</evidence>
<evidence type="ECO:0000256" key="11">
    <source>
        <dbReference type="ARBA" id="ARBA00022989"/>
    </source>
</evidence>
<proteinExistence type="inferred from homology"/>
<comment type="pathway">
    <text evidence="14">Cell wall biogenesis; peptidoglycan biosynthesis.</text>
</comment>
<evidence type="ECO:0000256" key="8">
    <source>
        <dbReference type="ARBA" id="ARBA00022801"/>
    </source>
</evidence>
<dbReference type="Gene3D" id="3.30.1390.30">
    <property type="entry name" value="Penicillin-binding protein 2a, domain 3"/>
    <property type="match status" value="1"/>
</dbReference>
<evidence type="ECO:0000313" key="18">
    <source>
        <dbReference type="EMBL" id="MVX55788.1"/>
    </source>
</evidence>
<name>A0A6L6YGG5_9BURK</name>
<dbReference type="GO" id="GO:0071972">
    <property type="term" value="F:peptidoglycan L,D-transpeptidase activity"/>
    <property type="evidence" value="ECO:0007669"/>
    <property type="project" value="TreeGrafter"/>
</dbReference>
<comment type="caution">
    <text evidence="14">Lacks conserved residue(s) required for the propagation of feature annotation.</text>
</comment>
<gene>
    <name evidence="14 18" type="primary">mrdA</name>
    <name evidence="18" type="ORF">E5987_01020</name>
</gene>
<dbReference type="GO" id="GO:0008360">
    <property type="term" value="P:regulation of cell shape"/>
    <property type="evidence" value="ECO:0007669"/>
    <property type="project" value="UniProtKB-KW"/>
</dbReference>
<dbReference type="UniPathway" id="UPA00219"/>
<feature type="domain" description="Penicillin-binding protein dimerisation" evidence="17">
    <location>
        <begin position="64"/>
        <end position="238"/>
    </location>
</feature>
<evidence type="ECO:0000313" key="19">
    <source>
        <dbReference type="Proteomes" id="UP000472580"/>
    </source>
</evidence>
<evidence type="ECO:0000256" key="3">
    <source>
        <dbReference type="ARBA" id="ARBA00022475"/>
    </source>
</evidence>
<keyword evidence="6 14" id="KW-0645">Protease</keyword>
<dbReference type="GO" id="GO:0008658">
    <property type="term" value="F:penicillin binding"/>
    <property type="evidence" value="ECO:0007669"/>
    <property type="project" value="InterPro"/>
</dbReference>
<comment type="function">
    <text evidence="14">Catalyzes cross-linking of the peptidoglycan cell wall.</text>
</comment>
<dbReference type="Proteomes" id="UP000472580">
    <property type="component" value="Unassembled WGS sequence"/>
</dbReference>
<feature type="region of interest" description="Disordered" evidence="15">
    <location>
        <begin position="617"/>
        <end position="661"/>
    </location>
</feature>
<dbReference type="GO" id="GO:0005886">
    <property type="term" value="C:plasma membrane"/>
    <property type="evidence" value="ECO:0007669"/>
    <property type="project" value="UniProtKB-SubCell"/>
</dbReference>
<dbReference type="RefSeq" id="WP_160334220.1">
    <property type="nucleotide sequence ID" value="NZ_WSRP01000002.1"/>
</dbReference>
<reference evidence="18 19" key="1">
    <citation type="submission" date="2019-12" db="EMBL/GenBank/DDBJ databases">
        <title>Microbes associate with the intestines of laboratory mice.</title>
        <authorList>
            <person name="Navarre W."/>
            <person name="Wong E."/>
        </authorList>
    </citation>
    <scope>NUCLEOTIDE SEQUENCE [LARGE SCALE GENOMIC DNA]</scope>
    <source>
        <strain evidence="18 19">NM82_D38</strain>
    </source>
</reference>
<evidence type="ECO:0000256" key="9">
    <source>
        <dbReference type="ARBA" id="ARBA00022960"/>
    </source>
</evidence>
<dbReference type="GO" id="GO:0006508">
    <property type="term" value="P:proteolysis"/>
    <property type="evidence" value="ECO:0007669"/>
    <property type="project" value="UniProtKB-KW"/>
</dbReference>
<dbReference type="InterPro" id="IPR005311">
    <property type="entry name" value="PBP_dimer"/>
</dbReference>
<keyword evidence="8 14" id="KW-0378">Hydrolase</keyword>
<comment type="catalytic activity">
    <reaction evidence="14">
        <text>Preferential cleavage: (Ac)2-L-Lys-D-Ala-|-D-Ala. Also transpeptidation of peptidyl-alanyl moieties that are N-acyl substituents of D-alanine.</text>
        <dbReference type="EC" id="3.4.16.4"/>
    </reaction>
</comment>
<dbReference type="AlphaFoldDB" id="A0A6L6YGG5"/>
<dbReference type="InterPro" id="IPR012338">
    <property type="entry name" value="Beta-lactam/transpept-like"/>
</dbReference>
<keyword evidence="4 14" id="KW-0997">Cell inner membrane</keyword>
<dbReference type="InterPro" id="IPR001460">
    <property type="entry name" value="PCN-bd_Tpept"/>
</dbReference>
<comment type="subcellular location">
    <subcellularLocation>
        <location evidence="14">Cell inner membrane</location>
        <topology evidence="14">Single-pass membrane protein</topology>
    </subcellularLocation>
    <subcellularLocation>
        <location evidence="2">Cell membrane</location>
    </subcellularLocation>
    <subcellularLocation>
        <location evidence="1">Membrane</location>
        <topology evidence="1">Single-pass membrane protein</topology>
    </subcellularLocation>
</comment>
<keyword evidence="19" id="KW-1185">Reference proteome</keyword>
<evidence type="ECO:0000256" key="12">
    <source>
        <dbReference type="ARBA" id="ARBA00023136"/>
    </source>
</evidence>
<keyword evidence="5 14" id="KW-0121">Carboxypeptidase</keyword>
<evidence type="ECO:0000259" key="16">
    <source>
        <dbReference type="Pfam" id="PF00905"/>
    </source>
</evidence>
<evidence type="ECO:0000256" key="2">
    <source>
        <dbReference type="ARBA" id="ARBA00004236"/>
    </source>
</evidence>
<dbReference type="Gene3D" id="3.40.710.10">
    <property type="entry name" value="DD-peptidase/beta-lactamase superfamily"/>
    <property type="match status" value="1"/>
</dbReference>
<evidence type="ECO:0000256" key="10">
    <source>
        <dbReference type="ARBA" id="ARBA00022984"/>
    </source>
</evidence>
<dbReference type="GO" id="GO:0009252">
    <property type="term" value="P:peptidoglycan biosynthetic process"/>
    <property type="evidence" value="ECO:0007669"/>
    <property type="project" value="UniProtKB-UniRule"/>
</dbReference>
<dbReference type="OrthoDB" id="9789078at2"/>
<dbReference type="SUPFAM" id="SSF56519">
    <property type="entry name" value="Penicillin binding protein dimerisation domain"/>
    <property type="match status" value="1"/>
</dbReference>
<evidence type="ECO:0000256" key="5">
    <source>
        <dbReference type="ARBA" id="ARBA00022645"/>
    </source>
</evidence>
<evidence type="ECO:0000256" key="15">
    <source>
        <dbReference type="SAM" id="MobiDB-lite"/>
    </source>
</evidence>
<dbReference type="Pfam" id="PF00905">
    <property type="entry name" value="Transpeptidase"/>
    <property type="match status" value="1"/>
</dbReference>
<dbReference type="Pfam" id="PF03717">
    <property type="entry name" value="PBP_dimer"/>
    <property type="match status" value="1"/>
</dbReference>
<feature type="transmembrane region" description="Helical" evidence="14">
    <location>
        <begin position="21"/>
        <end position="40"/>
    </location>
</feature>
<comment type="caution">
    <text evidence="18">The sequence shown here is derived from an EMBL/GenBank/DDBJ whole genome shotgun (WGS) entry which is preliminary data.</text>
</comment>
<dbReference type="InterPro" id="IPR050515">
    <property type="entry name" value="Beta-lactam/transpept"/>
</dbReference>
<dbReference type="HAMAP" id="MF_02081">
    <property type="entry name" value="MrdA_transpept"/>
    <property type="match status" value="1"/>
</dbReference>
<feature type="domain" description="Penicillin-binding protein transpeptidase" evidence="16">
    <location>
        <begin position="270"/>
        <end position="607"/>
    </location>
</feature>
<dbReference type="PANTHER" id="PTHR30627">
    <property type="entry name" value="PEPTIDOGLYCAN D,D-TRANSPEPTIDASE"/>
    <property type="match status" value="1"/>
</dbReference>
<dbReference type="PANTHER" id="PTHR30627:SF2">
    <property type="entry name" value="PEPTIDOGLYCAN D,D-TRANSPEPTIDASE MRDA"/>
    <property type="match status" value="1"/>
</dbReference>